<keyword evidence="5" id="KW-1185">Reference proteome</keyword>
<feature type="compositionally biased region" description="Low complexity" evidence="2">
    <location>
        <begin position="46"/>
        <end position="64"/>
    </location>
</feature>
<evidence type="ECO:0000256" key="2">
    <source>
        <dbReference type="SAM" id="MobiDB-lite"/>
    </source>
</evidence>
<dbReference type="Gene3D" id="2.40.10.10">
    <property type="entry name" value="Trypsin-like serine proteases"/>
    <property type="match status" value="2"/>
</dbReference>
<feature type="domain" description="Peptidase S1" evidence="3">
    <location>
        <begin position="105"/>
        <end position="205"/>
    </location>
</feature>
<dbReference type="EMBL" id="CAQQ02010134">
    <property type="status" value="NOT_ANNOTATED_CDS"/>
    <property type="molecule type" value="Genomic_DNA"/>
</dbReference>
<dbReference type="PANTHER" id="PTHR24252">
    <property type="entry name" value="ACROSIN-RELATED"/>
    <property type="match status" value="1"/>
</dbReference>
<dbReference type="PRINTS" id="PR00722">
    <property type="entry name" value="CHYMOTRYPSIN"/>
</dbReference>
<dbReference type="STRING" id="36166.T1H4T3"/>
<dbReference type="EnsemblMetazoa" id="MESCA011301-RA">
    <property type="protein sequence ID" value="MESCA011301-PA"/>
    <property type="gene ID" value="MESCA011301"/>
</dbReference>
<evidence type="ECO:0000259" key="3">
    <source>
        <dbReference type="PROSITE" id="PS50240"/>
    </source>
</evidence>
<reference evidence="5" key="1">
    <citation type="submission" date="2013-02" db="EMBL/GenBank/DDBJ databases">
        <authorList>
            <person name="Hughes D."/>
        </authorList>
    </citation>
    <scope>NUCLEOTIDE SEQUENCE</scope>
    <source>
        <strain>Durham</strain>
        <strain evidence="5">NC isolate 2 -- Noor lab</strain>
    </source>
</reference>
<dbReference type="InterPro" id="IPR001314">
    <property type="entry name" value="Peptidase_S1A"/>
</dbReference>
<dbReference type="InterPro" id="IPR043504">
    <property type="entry name" value="Peptidase_S1_PA_chymotrypsin"/>
</dbReference>
<dbReference type="OMA" id="NTNDFIM"/>
<evidence type="ECO:0000313" key="4">
    <source>
        <dbReference type="EnsemblMetazoa" id="MESCA011301-PA"/>
    </source>
</evidence>
<dbReference type="HOGENOM" id="CLU_1340505_0_0_1"/>
<reference evidence="4" key="2">
    <citation type="submission" date="2015-06" db="UniProtKB">
        <authorList>
            <consortium name="EnsemblMetazoa"/>
        </authorList>
    </citation>
    <scope>IDENTIFICATION</scope>
</reference>
<dbReference type="InterPro" id="IPR009003">
    <property type="entry name" value="Peptidase_S1_PA"/>
</dbReference>
<dbReference type="InterPro" id="IPR018114">
    <property type="entry name" value="TRYPSIN_HIS"/>
</dbReference>
<dbReference type="GO" id="GO:0004252">
    <property type="term" value="F:serine-type endopeptidase activity"/>
    <property type="evidence" value="ECO:0007669"/>
    <property type="project" value="InterPro"/>
</dbReference>
<dbReference type="AlphaFoldDB" id="T1H4T3"/>
<dbReference type="FunFam" id="2.40.10.10:FF:000166">
    <property type="entry name" value="Trypsin"/>
    <property type="match status" value="1"/>
</dbReference>
<dbReference type="Pfam" id="PF00089">
    <property type="entry name" value="Trypsin"/>
    <property type="match status" value="1"/>
</dbReference>
<keyword evidence="1" id="KW-1015">Disulfide bond</keyword>
<dbReference type="SUPFAM" id="SSF50494">
    <property type="entry name" value="Trypsin-like serine proteases"/>
    <property type="match status" value="1"/>
</dbReference>
<organism evidence="4 5">
    <name type="scientific">Megaselia scalaris</name>
    <name type="common">Humpbacked fly</name>
    <name type="synonym">Phora scalaris</name>
    <dbReference type="NCBI Taxonomy" id="36166"/>
    <lineage>
        <taxon>Eukaryota</taxon>
        <taxon>Metazoa</taxon>
        <taxon>Ecdysozoa</taxon>
        <taxon>Arthropoda</taxon>
        <taxon>Hexapoda</taxon>
        <taxon>Insecta</taxon>
        <taxon>Pterygota</taxon>
        <taxon>Neoptera</taxon>
        <taxon>Endopterygota</taxon>
        <taxon>Diptera</taxon>
        <taxon>Brachycera</taxon>
        <taxon>Muscomorpha</taxon>
        <taxon>Platypezoidea</taxon>
        <taxon>Phoridae</taxon>
        <taxon>Megaseliini</taxon>
        <taxon>Megaselia</taxon>
    </lineage>
</organism>
<dbReference type="PROSITE" id="PS00134">
    <property type="entry name" value="TRYPSIN_HIS"/>
    <property type="match status" value="1"/>
</dbReference>
<proteinExistence type="predicted"/>
<dbReference type="GO" id="GO:0006508">
    <property type="term" value="P:proteolysis"/>
    <property type="evidence" value="ECO:0007669"/>
    <property type="project" value="InterPro"/>
</dbReference>
<dbReference type="PROSITE" id="PS50240">
    <property type="entry name" value="TRYPSIN_DOM"/>
    <property type="match status" value="1"/>
</dbReference>
<protein>
    <recommendedName>
        <fullName evidence="3">Peptidase S1 domain-containing protein</fullName>
    </recommendedName>
</protein>
<dbReference type="PANTHER" id="PTHR24252:SF7">
    <property type="entry name" value="HYALIN"/>
    <property type="match status" value="1"/>
</dbReference>
<dbReference type="InterPro" id="IPR001254">
    <property type="entry name" value="Trypsin_dom"/>
</dbReference>
<evidence type="ECO:0000256" key="1">
    <source>
        <dbReference type="ARBA" id="ARBA00023157"/>
    </source>
</evidence>
<feature type="region of interest" description="Disordered" evidence="2">
    <location>
        <begin position="42"/>
        <end position="64"/>
    </location>
</feature>
<dbReference type="EMBL" id="CAQQ02010133">
    <property type="status" value="NOT_ANNOTATED_CDS"/>
    <property type="molecule type" value="Genomic_DNA"/>
</dbReference>
<evidence type="ECO:0000313" key="5">
    <source>
        <dbReference type="Proteomes" id="UP000015102"/>
    </source>
</evidence>
<name>T1H4T3_MEGSC</name>
<sequence length="205" mass="23654">AYCYTEGSFCQQWLQAQIEKSQTYDIRPSNTRRNDFIENENSLHQSTSSGITSSNSNVNSHTNTNDFIMNGRGYRGQEYEPMKLKCGIAPALRNNRRNMNNLLKIIGGKASRKGEWPWQVAIFNRYKEAFCGGTLIAPQWILTAAHCLRKVLYVRLGEHNLDFEDGSELQFRVLRSYKHPSFDRKTVDSDIALLNIYTLRFAYIP</sequence>
<accession>T1H4T3</accession>
<dbReference type="Proteomes" id="UP000015102">
    <property type="component" value="Unassembled WGS sequence"/>
</dbReference>